<gene>
    <name evidence="1" type="ORF">P872_23725</name>
</gene>
<evidence type="ECO:0000313" key="1">
    <source>
        <dbReference type="EMBL" id="ERM84723.1"/>
    </source>
</evidence>
<sequence length="35" mass="4311">MTRKNHFEDDHLIEVNFSFTMEKTLLLYPFYLGLF</sequence>
<organism evidence="1 2">
    <name type="scientific">Rhodonellum psychrophilum GCM71 = DSM 17998</name>
    <dbReference type="NCBI Taxonomy" id="1123057"/>
    <lineage>
        <taxon>Bacteria</taxon>
        <taxon>Pseudomonadati</taxon>
        <taxon>Bacteroidota</taxon>
        <taxon>Cytophagia</taxon>
        <taxon>Cytophagales</taxon>
        <taxon>Cytophagaceae</taxon>
        <taxon>Rhodonellum</taxon>
    </lineage>
</organism>
<dbReference type="Proteomes" id="UP000016843">
    <property type="component" value="Unassembled WGS sequence"/>
</dbReference>
<protein>
    <submittedName>
        <fullName evidence="1">Uncharacterized protein</fullName>
    </submittedName>
</protein>
<dbReference type="EMBL" id="AWXR01000002">
    <property type="protein sequence ID" value="ERM84723.1"/>
    <property type="molecule type" value="Genomic_DNA"/>
</dbReference>
<comment type="caution">
    <text evidence="1">The sequence shown here is derived from an EMBL/GenBank/DDBJ whole genome shotgun (WGS) entry which is preliminary data.</text>
</comment>
<evidence type="ECO:0000313" key="2">
    <source>
        <dbReference type="Proteomes" id="UP000016843"/>
    </source>
</evidence>
<keyword evidence="2" id="KW-1185">Reference proteome</keyword>
<dbReference type="AlphaFoldDB" id="U5C3U0"/>
<name>U5C3U0_9BACT</name>
<reference evidence="1 2" key="1">
    <citation type="journal article" date="2013" name="Genome Announc.">
        <title>Draft Genome Sequence of the Psychrophilic and Alkaliphilic Rhodonellum psychrophilum Strain GCM71T.</title>
        <authorList>
            <person name="Hauptmann A.L."/>
            <person name="Glaring M.A."/>
            <person name="Hallin P.F."/>
            <person name="Prieme A."/>
            <person name="Stougaard P."/>
        </authorList>
    </citation>
    <scope>NUCLEOTIDE SEQUENCE [LARGE SCALE GENOMIC DNA]</scope>
    <source>
        <strain evidence="1 2">GCM71</strain>
    </source>
</reference>
<accession>U5C3U0</accession>
<proteinExistence type="predicted"/>